<dbReference type="GO" id="GO:0016787">
    <property type="term" value="F:hydrolase activity"/>
    <property type="evidence" value="ECO:0007669"/>
    <property type="project" value="UniProtKB-KW"/>
</dbReference>
<protein>
    <submittedName>
        <fullName evidence="6">Alpha/beta hydrolase</fullName>
    </submittedName>
</protein>
<proteinExistence type="inferred from homology"/>
<dbReference type="Gene3D" id="3.40.50.1820">
    <property type="entry name" value="alpha/beta hydrolase"/>
    <property type="match status" value="1"/>
</dbReference>
<evidence type="ECO:0000256" key="2">
    <source>
        <dbReference type="ARBA" id="ARBA00022801"/>
    </source>
</evidence>
<evidence type="ECO:0000313" key="7">
    <source>
        <dbReference type="Proteomes" id="UP001485459"/>
    </source>
</evidence>
<evidence type="ECO:0000256" key="1">
    <source>
        <dbReference type="ARBA" id="ARBA00010515"/>
    </source>
</evidence>
<dbReference type="PROSITE" id="PS01174">
    <property type="entry name" value="LIPASE_GDXG_SER"/>
    <property type="match status" value="1"/>
</dbReference>
<dbReference type="InterPro" id="IPR029058">
    <property type="entry name" value="AB_hydrolase_fold"/>
</dbReference>
<gene>
    <name evidence="6" type="ORF">WJU16_16660</name>
</gene>
<comment type="similarity">
    <text evidence="1">Belongs to the 'GDXG' lipolytic enzyme family.</text>
</comment>
<accession>A0ABZ2YL36</accession>
<dbReference type="RefSeq" id="WP_341834612.1">
    <property type="nucleotide sequence ID" value="NZ_CP149822.1"/>
</dbReference>
<reference evidence="7" key="1">
    <citation type="submission" date="2024-03" db="EMBL/GenBank/DDBJ databases">
        <title>Chitinophaga horti sp. nov., isolated from garden soil.</title>
        <authorList>
            <person name="Lee D.S."/>
            <person name="Han D.M."/>
            <person name="Baek J.H."/>
            <person name="Choi D.G."/>
            <person name="Jeon J.H."/>
            <person name="Jeon C.O."/>
        </authorList>
    </citation>
    <scope>NUCLEOTIDE SEQUENCE [LARGE SCALE GENOMIC DNA]</scope>
    <source>
        <strain evidence="7">GPA1</strain>
    </source>
</reference>
<organism evidence="6 7">
    <name type="scientific">Chitinophaga pollutisoli</name>
    <dbReference type="NCBI Taxonomy" id="3133966"/>
    <lineage>
        <taxon>Bacteria</taxon>
        <taxon>Pseudomonadati</taxon>
        <taxon>Bacteroidota</taxon>
        <taxon>Chitinophagia</taxon>
        <taxon>Chitinophagales</taxon>
        <taxon>Chitinophagaceae</taxon>
        <taxon>Chitinophaga</taxon>
    </lineage>
</organism>
<dbReference type="PANTHER" id="PTHR48081:SF8">
    <property type="entry name" value="ALPHA_BETA HYDROLASE FOLD-3 DOMAIN-CONTAINING PROTEIN-RELATED"/>
    <property type="match status" value="1"/>
</dbReference>
<dbReference type="PANTHER" id="PTHR48081">
    <property type="entry name" value="AB HYDROLASE SUPERFAMILY PROTEIN C4A8.06C"/>
    <property type="match status" value="1"/>
</dbReference>
<feature type="active site" evidence="3">
    <location>
        <position position="170"/>
    </location>
</feature>
<evidence type="ECO:0000256" key="3">
    <source>
        <dbReference type="PROSITE-ProRule" id="PRU10038"/>
    </source>
</evidence>
<dbReference type="InterPro" id="IPR013094">
    <property type="entry name" value="AB_hydrolase_3"/>
</dbReference>
<evidence type="ECO:0000313" key="6">
    <source>
        <dbReference type="EMBL" id="WZN39634.1"/>
    </source>
</evidence>
<feature type="domain" description="Alpha/beta hydrolase fold-3" evidence="5">
    <location>
        <begin position="92"/>
        <end position="297"/>
    </location>
</feature>
<dbReference type="SUPFAM" id="SSF53474">
    <property type="entry name" value="alpha/beta-Hydrolases"/>
    <property type="match status" value="1"/>
</dbReference>
<keyword evidence="7" id="KW-1185">Reference proteome</keyword>
<feature type="region of interest" description="Disordered" evidence="4">
    <location>
        <begin position="1"/>
        <end position="20"/>
    </location>
</feature>
<dbReference type="InterPro" id="IPR033140">
    <property type="entry name" value="Lipase_GDXG_put_SER_AS"/>
</dbReference>
<keyword evidence="2 6" id="KW-0378">Hydrolase</keyword>
<sequence>MSTTFRAGTWPEGAESLPPDPGLMKQFKRQGNFNIHLPLSVMRGMVHLATRLMAPRLFKGSFQQQYHRMSVEDRQVGVRIVRPAGAGVLPALLYLHGGGGLLTDSSSYIRVLKNIAAAGNVAVAGLDYRRAPEHPFPAGLDDAMAALHWLHANASDLKIDPDKISIAGDSAGGNLAAGLALRNRDGAGLPVYKQVLLNARVTHVRHFPSMGQFAEGYGLTRAAMQFFESRYFRYPADAANIYASPLDAPDLTGLPPALILTSEYDPLRDEGEAYASALHQAGVPVIAVRFAGMAHTVVVFGATKSAAAKALQLIGKAVR</sequence>
<dbReference type="Proteomes" id="UP001485459">
    <property type="component" value="Chromosome"/>
</dbReference>
<dbReference type="EMBL" id="CP149822">
    <property type="protein sequence ID" value="WZN39634.1"/>
    <property type="molecule type" value="Genomic_DNA"/>
</dbReference>
<dbReference type="InterPro" id="IPR050300">
    <property type="entry name" value="GDXG_lipolytic_enzyme"/>
</dbReference>
<evidence type="ECO:0000259" key="5">
    <source>
        <dbReference type="Pfam" id="PF07859"/>
    </source>
</evidence>
<evidence type="ECO:0000256" key="4">
    <source>
        <dbReference type="SAM" id="MobiDB-lite"/>
    </source>
</evidence>
<dbReference type="Pfam" id="PF07859">
    <property type="entry name" value="Abhydrolase_3"/>
    <property type="match status" value="1"/>
</dbReference>
<name>A0ABZ2YL36_9BACT</name>